<dbReference type="RefSeq" id="WP_048697915.1">
    <property type="nucleotide sequence ID" value="NZ_HG764815.1"/>
</dbReference>
<comment type="caution">
    <text evidence="2">The sequence shown here is derived from an EMBL/GenBank/DDBJ whole genome shotgun (WGS) entry which is preliminary data.</text>
</comment>
<dbReference type="STRING" id="1193182.BN11_1740009"/>
<name>W6JV67_9MICO</name>
<keyword evidence="1" id="KW-0732">Signal</keyword>
<feature type="signal peptide" evidence="1">
    <location>
        <begin position="1"/>
        <end position="28"/>
    </location>
</feature>
<dbReference type="Proteomes" id="UP000035763">
    <property type="component" value="Unassembled WGS sequence"/>
</dbReference>
<dbReference type="SUPFAM" id="SSF50494">
    <property type="entry name" value="Trypsin-like serine proteases"/>
    <property type="match status" value="1"/>
</dbReference>
<organism evidence="2 3">
    <name type="scientific">Nostocoides australiense Ben110</name>
    <dbReference type="NCBI Taxonomy" id="1193182"/>
    <lineage>
        <taxon>Bacteria</taxon>
        <taxon>Bacillati</taxon>
        <taxon>Actinomycetota</taxon>
        <taxon>Actinomycetes</taxon>
        <taxon>Micrococcales</taxon>
        <taxon>Intrasporangiaceae</taxon>
        <taxon>Nostocoides</taxon>
    </lineage>
</organism>
<dbReference type="EMBL" id="CAJA01000084">
    <property type="protein sequence ID" value="CCH72521.1"/>
    <property type="molecule type" value="Genomic_DNA"/>
</dbReference>
<proteinExistence type="predicted"/>
<keyword evidence="3" id="KW-1185">Reference proteome</keyword>
<reference evidence="2 3" key="1">
    <citation type="journal article" date="2013" name="ISME J.">
        <title>A metabolic model for members of the genus Tetrasphaera involved in enhanced biological phosphorus removal.</title>
        <authorList>
            <person name="Kristiansen R."/>
            <person name="Nguyen H.T.T."/>
            <person name="Saunders A.M."/>
            <person name="Nielsen J.L."/>
            <person name="Wimmer R."/>
            <person name="Le V.Q."/>
            <person name="McIlroy S.J."/>
            <person name="Petrovski S."/>
            <person name="Seviour R.J."/>
            <person name="Calteau A."/>
            <person name="Nielsen K.L."/>
            <person name="Nielsen P.H."/>
        </authorList>
    </citation>
    <scope>NUCLEOTIDE SEQUENCE [LARGE SCALE GENOMIC DNA]</scope>
    <source>
        <strain evidence="2 3">Ben110</strain>
    </source>
</reference>
<dbReference type="Gene3D" id="2.40.10.10">
    <property type="entry name" value="Trypsin-like serine proteases"/>
    <property type="match status" value="2"/>
</dbReference>
<accession>W6JV67</accession>
<gene>
    <name evidence="2" type="ORF">BN11_1740009</name>
</gene>
<evidence type="ECO:0000313" key="2">
    <source>
        <dbReference type="EMBL" id="CCH72521.1"/>
    </source>
</evidence>
<dbReference type="InterPro" id="IPR043504">
    <property type="entry name" value="Peptidase_S1_PA_chymotrypsin"/>
</dbReference>
<dbReference type="OrthoDB" id="5121599at2"/>
<dbReference type="AlphaFoldDB" id="W6JV67"/>
<dbReference type="InterPro" id="IPR009003">
    <property type="entry name" value="Peptidase_S1_PA"/>
</dbReference>
<evidence type="ECO:0000313" key="3">
    <source>
        <dbReference type="Proteomes" id="UP000035763"/>
    </source>
</evidence>
<sequence>MHARRLTLGTISAAAALASIAAGGSATAASGSSADRTAAVGHSVSSAEQRATARLDVEAIVKSAKPMQLPAGRGGAARPSSLERGVETKVGPVAVKAGATERAVNGVPDSYAGSLWPLGKNLNPNRQTGKYYFNTGSGWSWCTATVVTAANRSTLVTAGHCVVNPSTKQWYTNAFFRPGYQYGNTLGTWYARNMWTTGNYYYYGSYADDMAAVVVRTNGAGTPIQAITGSQGIWFNGPQGGLMRTTLGYPVTDSRWPGYTANGEDARYCQWTNTYYATGTWAGQEYIPCYMTGGSSGGGHLSWVNTNWMGYVNSVNSNKGGIGSSWAHVMFSPYFGTNEANVYNAAKAA</sequence>
<feature type="chain" id="PRO_5004878981" description="Peptidase" evidence="1">
    <location>
        <begin position="29"/>
        <end position="349"/>
    </location>
</feature>
<evidence type="ECO:0000256" key="1">
    <source>
        <dbReference type="SAM" id="SignalP"/>
    </source>
</evidence>
<protein>
    <recommendedName>
        <fullName evidence="4">Peptidase</fullName>
    </recommendedName>
</protein>
<evidence type="ECO:0008006" key="4">
    <source>
        <dbReference type="Google" id="ProtNLM"/>
    </source>
</evidence>